<evidence type="ECO:0000313" key="1">
    <source>
        <dbReference type="EMBL" id="KAK1116896.1"/>
    </source>
</evidence>
<reference evidence="1" key="1">
    <citation type="submission" date="2021-10" db="EMBL/GenBank/DDBJ databases">
        <title>Melipona bicolor Genome sequencing and assembly.</title>
        <authorList>
            <person name="Araujo N.S."/>
            <person name="Arias M.C."/>
        </authorList>
    </citation>
    <scope>NUCLEOTIDE SEQUENCE</scope>
    <source>
        <strain evidence="1">USP_2M_L1-L4_2017</strain>
        <tissue evidence="1">Whole body</tissue>
    </source>
</reference>
<keyword evidence="2" id="KW-1185">Reference proteome</keyword>
<dbReference type="AlphaFoldDB" id="A0AA40FE83"/>
<feature type="non-terminal residue" evidence="1">
    <location>
        <position position="1"/>
    </location>
</feature>
<accession>A0AA40FE83</accession>
<sequence>VLWEIEEHIEQQKSCCVVHVCSVKNKGITGALGAPSSFAKVYRTILSRYRAMCHPRL</sequence>
<name>A0AA40FE83_9HYME</name>
<proteinExistence type="predicted"/>
<dbReference type="Proteomes" id="UP001177670">
    <property type="component" value="Unassembled WGS sequence"/>
</dbReference>
<gene>
    <name evidence="1" type="ORF">K0M31_017973</name>
</gene>
<protein>
    <submittedName>
        <fullName evidence="1">Uncharacterized protein</fullName>
    </submittedName>
</protein>
<dbReference type="EMBL" id="JAHYIQ010000060">
    <property type="protein sequence ID" value="KAK1116896.1"/>
    <property type="molecule type" value="Genomic_DNA"/>
</dbReference>
<comment type="caution">
    <text evidence="1">The sequence shown here is derived from an EMBL/GenBank/DDBJ whole genome shotgun (WGS) entry which is preliminary data.</text>
</comment>
<organism evidence="1 2">
    <name type="scientific">Melipona bicolor</name>
    <dbReference type="NCBI Taxonomy" id="60889"/>
    <lineage>
        <taxon>Eukaryota</taxon>
        <taxon>Metazoa</taxon>
        <taxon>Ecdysozoa</taxon>
        <taxon>Arthropoda</taxon>
        <taxon>Hexapoda</taxon>
        <taxon>Insecta</taxon>
        <taxon>Pterygota</taxon>
        <taxon>Neoptera</taxon>
        <taxon>Endopterygota</taxon>
        <taxon>Hymenoptera</taxon>
        <taxon>Apocrita</taxon>
        <taxon>Aculeata</taxon>
        <taxon>Apoidea</taxon>
        <taxon>Anthophila</taxon>
        <taxon>Apidae</taxon>
        <taxon>Melipona</taxon>
    </lineage>
</organism>
<evidence type="ECO:0000313" key="2">
    <source>
        <dbReference type="Proteomes" id="UP001177670"/>
    </source>
</evidence>